<organism evidence="2 3">
    <name type="scientific">Oculimacula yallundae</name>
    <dbReference type="NCBI Taxonomy" id="86028"/>
    <lineage>
        <taxon>Eukaryota</taxon>
        <taxon>Fungi</taxon>
        <taxon>Dikarya</taxon>
        <taxon>Ascomycota</taxon>
        <taxon>Pezizomycotina</taxon>
        <taxon>Leotiomycetes</taxon>
        <taxon>Helotiales</taxon>
        <taxon>Ploettnerulaceae</taxon>
        <taxon>Oculimacula</taxon>
    </lineage>
</organism>
<feature type="region of interest" description="Disordered" evidence="1">
    <location>
        <begin position="605"/>
        <end position="668"/>
    </location>
</feature>
<feature type="compositionally biased region" description="Polar residues" evidence="1">
    <location>
        <begin position="620"/>
        <end position="636"/>
    </location>
</feature>
<dbReference type="EMBL" id="JAZHXI010000017">
    <property type="protein sequence ID" value="KAL2062247.1"/>
    <property type="molecule type" value="Genomic_DNA"/>
</dbReference>
<feature type="compositionally biased region" description="Polar residues" evidence="1">
    <location>
        <begin position="312"/>
        <end position="327"/>
    </location>
</feature>
<feature type="compositionally biased region" description="Polar residues" evidence="1">
    <location>
        <begin position="441"/>
        <end position="458"/>
    </location>
</feature>
<reference evidence="2 3" key="1">
    <citation type="journal article" date="2024" name="Commun. Biol.">
        <title>Comparative genomic analysis of thermophilic fungi reveals convergent evolutionary adaptations and gene losses.</title>
        <authorList>
            <person name="Steindorff A.S."/>
            <person name="Aguilar-Pontes M.V."/>
            <person name="Robinson A.J."/>
            <person name="Andreopoulos B."/>
            <person name="LaButti K."/>
            <person name="Kuo A."/>
            <person name="Mondo S."/>
            <person name="Riley R."/>
            <person name="Otillar R."/>
            <person name="Haridas S."/>
            <person name="Lipzen A."/>
            <person name="Grimwood J."/>
            <person name="Schmutz J."/>
            <person name="Clum A."/>
            <person name="Reid I.D."/>
            <person name="Moisan M.C."/>
            <person name="Butler G."/>
            <person name="Nguyen T.T.M."/>
            <person name="Dewar K."/>
            <person name="Conant G."/>
            <person name="Drula E."/>
            <person name="Henrissat B."/>
            <person name="Hansel C."/>
            <person name="Singer S."/>
            <person name="Hutchinson M.I."/>
            <person name="de Vries R.P."/>
            <person name="Natvig D.O."/>
            <person name="Powell A.J."/>
            <person name="Tsang A."/>
            <person name="Grigoriev I.V."/>
        </authorList>
    </citation>
    <scope>NUCLEOTIDE SEQUENCE [LARGE SCALE GENOMIC DNA]</scope>
    <source>
        <strain evidence="2 3">CBS 494.80</strain>
    </source>
</reference>
<feature type="compositionally biased region" description="Polar residues" evidence="1">
    <location>
        <begin position="1049"/>
        <end position="1065"/>
    </location>
</feature>
<feature type="region of interest" description="Disordered" evidence="1">
    <location>
        <begin position="984"/>
        <end position="1074"/>
    </location>
</feature>
<feature type="compositionally biased region" description="Basic and acidic residues" evidence="1">
    <location>
        <begin position="21"/>
        <end position="32"/>
    </location>
</feature>
<feature type="compositionally biased region" description="Low complexity" evidence="1">
    <location>
        <begin position="643"/>
        <end position="658"/>
    </location>
</feature>
<evidence type="ECO:0000313" key="3">
    <source>
        <dbReference type="Proteomes" id="UP001595075"/>
    </source>
</evidence>
<evidence type="ECO:0000256" key="1">
    <source>
        <dbReference type="SAM" id="MobiDB-lite"/>
    </source>
</evidence>
<feature type="region of interest" description="Disordered" evidence="1">
    <location>
        <begin position="415"/>
        <end position="458"/>
    </location>
</feature>
<feature type="region of interest" description="Disordered" evidence="1">
    <location>
        <begin position="296"/>
        <end position="327"/>
    </location>
</feature>
<feature type="region of interest" description="Disordered" evidence="1">
    <location>
        <begin position="210"/>
        <end position="245"/>
    </location>
</feature>
<feature type="region of interest" description="Disordered" evidence="1">
    <location>
        <begin position="1"/>
        <end position="73"/>
    </location>
</feature>
<dbReference type="Proteomes" id="UP001595075">
    <property type="component" value="Unassembled WGS sequence"/>
</dbReference>
<keyword evidence="3" id="KW-1185">Reference proteome</keyword>
<feature type="compositionally biased region" description="Polar residues" evidence="1">
    <location>
        <begin position="415"/>
        <end position="429"/>
    </location>
</feature>
<evidence type="ECO:0000313" key="2">
    <source>
        <dbReference type="EMBL" id="KAL2062247.1"/>
    </source>
</evidence>
<comment type="caution">
    <text evidence="2">The sequence shown here is derived from an EMBL/GenBank/DDBJ whole genome shotgun (WGS) entry which is preliminary data.</text>
</comment>
<sequence length="1132" mass="124136">MYRRNSSKGLDRRKSTSSVQSKHESIDPEVARHQAHTAATLAFARAQERKSADMGHSGGGVSKSNAPNVRQPDRYVSALQTGTTESEDRPIIKRQHSVRFVGPTAIQRSQSLSTRATHNPIQHKLSNATLRPMAITTNAPVPAAYRPPSRSSSIGKASIRGGAADQYVTGDAFDEYYTRKDDVASTPSSYRRIRRSKSMFSPLKAPNVFYTNGTPDRPESSYMGGRTAVSYSQTPSTQPKHSALRAPKSMSFLRGRRDHTQSDRNDNAVQLARDRFFRDAEQQRLREQPSFLFRAKAQKQQQEKQPFRKSLRSSSTNSYGLPVASSNQAIAPKESGLKDVARKASKTIKNKWKKVFGRSSKDEEPVTIPNQQVDARETHVRQYNGTKVVDDMFSNIPHPNEASLTQVTSRIPSLHAANSSQQLRSNAGSVRSFESDDKSRVTSWTSVGANNVTAPPTKTQLEQQHQRLSIINEVGSHVPSLSFTRTRLANQFSAYPVVHRQSKSTGHIPTPAVDSARVYSALMKRLDENSPKARLEATHKPSVENFAMPSQYIDHSPATIRQVPPSSRNTSSSNSHDKLDQGHQPQNHGYRYADQYTQEWIAAEPSQEPGRHVDDVFSPKSGSSNKENVPISQSGRNMKHHSTTASSRHGSSGGSYRTVPEVSSLTPQEAAQRNETIVQHPKIIREARSTFFGGGSSHTIARTTSPFRRAMTESDYSPVILSSDIPLPSQAAPIKNPLYQASERSISTEVVNNLQIPGKAYSESVYSRTTSGQTPIAADSSVSLVLERDVPDMPFYNTAAPGDVVIIDRTTYKPTMPSGNGHRVTSSASSVEWKKWMSSEVAKLERVKENTNTSYVNYALPTMPKSFQTGHVREAAQINDDDTEVIQPKVVAVKQPLGLIRPQNPNIQSIPVLRPILKNRSTISLVENTELANSCAPSIPIPPPPPPPPPIPQRSPLRQMQSKSSLCSVGTVNTVRTISAPNSAIKNSSMSGRNLLHKRNPSQTTLNSTRASIKSIETPAKLIKRHGRPSAGHTTSPGSGLTGAVERQFGSTSTNSRYRTPTGSGPATAGSERFRDAEEDIYDVDGAGLLGPRVSVSEVEAQIMGSKKMVDLFLSSRRKRMVSESEAGGVFI</sequence>
<gene>
    <name evidence="2" type="ORF">VTL71DRAFT_6513</name>
</gene>
<accession>A0ABR4BXV0</accession>
<name>A0ABR4BXV0_9HELO</name>
<feature type="compositionally biased region" description="Basic and acidic residues" evidence="1">
    <location>
        <begin position="529"/>
        <end position="542"/>
    </location>
</feature>
<feature type="compositionally biased region" description="Low complexity" evidence="1">
    <location>
        <begin position="36"/>
        <end position="45"/>
    </location>
</feature>
<protein>
    <submittedName>
        <fullName evidence="2">Uncharacterized protein</fullName>
    </submittedName>
</protein>
<proteinExistence type="predicted"/>
<feature type="region of interest" description="Disordered" evidence="1">
    <location>
        <begin position="529"/>
        <end position="588"/>
    </location>
</feature>
<feature type="compositionally biased region" description="Polar residues" evidence="1">
    <location>
        <begin position="229"/>
        <end position="240"/>
    </location>
</feature>
<feature type="compositionally biased region" description="Polar residues" evidence="1">
    <location>
        <begin position="1001"/>
        <end position="1012"/>
    </location>
</feature>